<accession>A0A385DR16</accession>
<dbReference type="RefSeq" id="YP_010055055.1">
    <property type="nucleotide sequence ID" value="NC_054661.1"/>
</dbReference>
<sequence length="66" mass="7121">MALKYVIDGVSYDFEPTVTRDATTDAKAQAVMAAIEDLNSAIRPEAYGYGDAYSYGQFVETTGTSL</sequence>
<dbReference type="GeneID" id="64470979"/>
<reference evidence="1 2" key="1">
    <citation type="submission" date="2018-07" db="EMBL/GenBank/DDBJ databases">
        <authorList>
            <person name="Amani N.Z."/>
            <person name="Ambroziak M.E."/>
            <person name="Biju A."/>
            <person name="Bushnell W."/>
            <person name="Calia C.N."/>
            <person name="Chen Y.J."/>
            <person name="Hill L.T."/>
            <person name="Karpinska S."/>
            <person name="Martinez K.C."/>
            <person name="Medwid J.R."/>
            <person name="Nguyen C."/>
            <person name="Oliver A."/>
            <person name="Pham J.P."/>
            <person name="Ramsey M.R."/>
            <person name="Ravi S."/>
            <person name="Sardina J.R."/>
            <person name="Senecal S.L."/>
            <person name="Sheen J."/>
            <person name="Shende N.V."/>
            <person name="Shi C.Y."/>
            <person name="Stuart L.C."/>
            <person name="Vu L."/>
            <person name="Wang L.Q."/>
            <person name="West L.J."/>
            <person name="Westgaard A.C."/>
            <person name="Liu R.B."/>
            <person name="Pierce E.C."/>
            <person name="Mohan S."/>
            <person name="Pogliano J."/>
            <person name="Delesalle V.A."/>
            <person name="Garlena R.A."/>
            <person name="Russell D.A."/>
            <person name="Pope W.H."/>
            <person name="Jacobs-Sera D."/>
            <person name="Hatfull G.F."/>
        </authorList>
    </citation>
    <scope>NUCLEOTIDE SEQUENCE [LARGE SCALE GENOMIC DNA]</scope>
</reference>
<name>A0A385DR16_9CAUD</name>
<dbReference type="KEGG" id="vg:64470979"/>
<evidence type="ECO:0000313" key="1">
    <source>
        <dbReference type="EMBL" id="AXQ61059.1"/>
    </source>
</evidence>
<gene>
    <name evidence="1" type="primary">3</name>
    <name evidence="1" type="ORF">SEA_HANK144_3</name>
</gene>
<organism evidence="1 2">
    <name type="scientific">Streptomyces phage Hank144</name>
    <dbReference type="NCBI Taxonomy" id="2301573"/>
    <lineage>
        <taxon>Viruses</taxon>
        <taxon>Duplodnaviria</taxon>
        <taxon>Heunggongvirae</taxon>
        <taxon>Uroviricota</taxon>
        <taxon>Caudoviricetes</taxon>
        <taxon>Arquatrovirinae</taxon>
        <taxon>Janusvirus</taxon>
        <taxon>Janusvirus hank144</taxon>
    </lineage>
</organism>
<dbReference type="Proteomes" id="UP000264086">
    <property type="component" value="Segment"/>
</dbReference>
<proteinExistence type="predicted"/>
<evidence type="ECO:0000313" key="2">
    <source>
        <dbReference type="Proteomes" id="UP000264086"/>
    </source>
</evidence>
<protein>
    <submittedName>
        <fullName evidence="1">Uncharacterized protein</fullName>
    </submittedName>
</protein>
<dbReference type="EMBL" id="MH669004">
    <property type="protein sequence ID" value="AXQ61059.1"/>
    <property type="molecule type" value="Genomic_DNA"/>
</dbReference>
<keyword evidence="2" id="KW-1185">Reference proteome</keyword>